<evidence type="ECO:0000256" key="8">
    <source>
        <dbReference type="ARBA" id="ARBA00022841"/>
    </source>
</evidence>
<comment type="caution">
    <text evidence="15">The sequence shown here is derived from an EMBL/GenBank/DDBJ whole genome shotgun (WGS) entry which is preliminary data.</text>
</comment>
<keyword evidence="10 13" id="KW-0472">Membrane</keyword>
<gene>
    <name evidence="15" type="ORF">CSC94_08560</name>
</gene>
<reference evidence="15 16" key="1">
    <citation type="submission" date="2017-10" db="EMBL/GenBank/DDBJ databases">
        <title>Sedimentibacterium mangrovi gen. nov., sp. nov., a novel member of family Phyllobacteriacea isolated from mangrove sediment.</title>
        <authorList>
            <person name="Liao H."/>
            <person name="Tian Y."/>
        </authorList>
    </citation>
    <scope>NUCLEOTIDE SEQUENCE [LARGE SCALE GENOMIC DNA]</scope>
    <source>
        <strain evidence="15 16">X9-2-2</strain>
    </source>
</reference>
<evidence type="ECO:0000256" key="1">
    <source>
        <dbReference type="ARBA" id="ARBA00004651"/>
    </source>
</evidence>
<dbReference type="OrthoDB" id="139172at2"/>
<dbReference type="PIRSF" id="PIRSF016636">
    <property type="entry name" value="AlgI_DltB"/>
    <property type="match status" value="1"/>
</dbReference>
<keyword evidence="16" id="KW-1185">Reference proteome</keyword>
<protein>
    <recommendedName>
        <fullName evidence="4">Probable alginate O-acetylase AlgI</fullName>
    </recommendedName>
    <alternativeName>
        <fullName evidence="12">Alginate biosynthesis protein AlgI</fullName>
    </alternativeName>
</protein>
<evidence type="ECO:0000256" key="4">
    <source>
        <dbReference type="ARBA" id="ARBA00016084"/>
    </source>
</evidence>
<dbReference type="GO" id="GO:0016746">
    <property type="term" value="F:acyltransferase activity"/>
    <property type="evidence" value="ECO:0007669"/>
    <property type="project" value="UniProtKB-KW"/>
</dbReference>
<comment type="similarity">
    <text evidence="3 13">Belongs to the membrane-bound acyltransferase family.</text>
</comment>
<evidence type="ECO:0000256" key="13">
    <source>
        <dbReference type="PIRNR" id="PIRNR016636"/>
    </source>
</evidence>
<name>A0A2G1QQU4_9HYPH</name>
<evidence type="ECO:0000256" key="11">
    <source>
        <dbReference type="ARBA" id="ARBA00023315"/>
    </source>
</evidence>
<keyword evidence="7 14" id="KW-0812">Transmembrane</keyword>
<dbReference type="Pfam" id="PF03062">
    <property type="entry name" value="MBOAT"/>
    <property type="match status" value="1"/>
</dbReference>
<feature type="transmembrane region" description="Helical" evidence="14">
    <location>
        <begin position="358"/>
        <end position="380"/>
    </location>
</feature>
<evidence type="ECO:0000256" key="3">
    <source>
        <dbReference type="ARBA" id="ARBA00010323"/>
    </source>
</evidence>
<evidence type="ECO:0000256" key="10">
    <source>
        <dbReference type="ARBA" id="ARBA00023136"/>
    </source>
</evidence>
<evidence type="ECO:0000256" key="7">
    <source>
        <dbReference type="ARBA" id="ARBA00022692"/>
    </source>
</evidence>
<dbReference type="InterPro" id="IPR024194">
    <property type="entry name" value="Ac/AlaTfrase_AlgI/DltB"/>
</dbReference>
<dbReference type="InterPro" id="IPR028362">
    <property type="entry name" value="AlgI"/>
</dbReference>
<keyword evidence="5 13" id="KW-1003">Cell membrane</keyword>
<feature type="transmembrane region" description="Helical" evidence="14">
    <location>
        <begin position="400"/>
        <end position="418"/>
    </location>
</feature>
<dbReference type="InterPro" id="IPR004299">
    <property type="entry name" value="MBOAT_fam"/>
</dbReference>
<dbReference type="GO" id="GO:0005886">
    <property type="term" value="C:plasma membrane"/>
    <property type="evidence" value="ECO:0007669"/>
    <property type="project" value="UniProtKB-SubCell"/>
</dbReference>
<keyword evidence="11 13" id="KW-0012">Acyltransferase</keyword>
<feature type="transmembrane region" description="Helical" evidence="14">
    <location>
        <begin position="191"/>
        <end position="213"/>
    </location>
</feature>
<evidence type="ECO:0000256" key="12">
    <source>
        <dbReference type="ARBA" id="ARBA00031030"/>
    </source>
</evidence>
<feature type="transmembrane region" description="Helical" evidence="14">
    <location>
        <begin position="315"/>
        <end position="338"/>
    </location>
</feature>
<dbReference type="PANTHER" id="PTHR13285:SF23">
    <property type="entry name" value="TEICHOIC ACID D-ALANYLTRANSFERASE"/>
    <property type="match status" value="1"/>
</dbReference>
<organism evidence="15 16">
    <name type="scientific">Zhengella mangrovi</name>
    <dbReference type="NCBI Taxonomy" id="1982044"/>
    <lineage>
        <taxon>Bacteria</taxon>
        <taxon>Pseudomonadati</taxon>
        <taxon>Pseudomonadota</taxon>
        <taxon>Alphaproteobacteria</taxon>
        <taxon>Hyphomicrobiales</taxon>
        <taxon>Notoacmeibacteraceae</taxon>
        <taxon>Zhengella</taxon>
    </lineage>
</organism>
<evidence type="ECO:0000256" key="14">
    <source>
        <dbReference type="SAM" id="Phobius"/>
    </source>
</evidence>
<dbReference type="PIRSF" id="PIRSF500217">
    <property type="entry name" value="AlgI"/>
    <property type="match status" value="1"/>
</dbReference>
<feature type="transmembrane region" description="Helical" evidence="14">
    <location>
        <begin position="439"/>
        <end position="457"/>
    </location>
</feature>
<evidence type="ECO:0000313" key="16">
    <source>
        <dbReference type="Proteomes" id="UP000221168"/>
    </source>
</evidence>
<dbReference type="Proteomes" id="UP000221168">
    <property type="component" value="Unassembled WGS sequence"/>
</dbReference>
<dbReference type="InterPro" id="IPR051085">
    <property type="entry name" value="MB_O-acyltransferase"/>
</dbReference>
<proteinExistence type="inferred from homology"/>
<keyword evidence="8" id="KW-0016">Alginate biosynthesis</keyword>
<comment type="pathway">
    <text evidence="2">Glycan biosynthesis; alginate biosynthesis.</text>
</comment>
<evidence type="ECO:0000256" key="5">
    <source>
        <dbReference type="ARBA" id="ARBA00022475"/>
    </source>
</evidence>
<dbReference type="AlphaFoldDB" id="A0A2G1QQU4"/>
<evidence type="ECO:0000313" key="15">
    <source>
        <dbReference type="EMBL" id="PHP67824.1"/>
    </source>
</evidence>
<evidence type="ECO:0000256" key="9">
    <source>
        <dbReference type="ARBA" id="ARBA00022989"/>
    </source>
</evidence>
<keyword evidence="6 13" id="KW-0808">Transferase</keyword>
<sequence length="469" mass="52666">MLFPTATFAIFFLVVLTLAVALSGSNGARKGMLLAASYVFYGWWDWRFCALLFTSSFLAWLGGHLLHADRGETYRKWVVAVLAGALLALLGFFKYFEFFLESLRTLFFRLGIERDLPLVEIILPVGISFFIFQSISYLVDCYRREFDEKTSLSDVLLYVSFFPQLVAGPIVRASDFIPQLSRTPRISKADFCFGGVLIVIGLAKKMIVAHYLATLLVDDVFLDPASHSSGMLLLAVYGYAVQIYCDFSGYSDMAIGFAALLGYRFPRNFDNPYRALSLSEFWRRWHISLSTWLRDYLYIPLGGSRVGPWKTYRNLFLTMFLGGIWHGAAWTFLIWGTLHGTALIAERLAVRAASGSGFRLPPVIAWLATFHFVCATWVFFRASDLPAALAWFQGFAAMDWSFAGASWLSVALIAIVLVSQVRPHADPRPLSSRVEQLPAWLLTLVFGLAVQAIVWAGPSGTAPFIYFQF</sequence>
<evidence type="ECO:0000256" key="2">
    <source>
        <dbReference type="ARBA" id="ARBA00005182"/>
    </source>
</evidence>
<feature type="transmembrane region" description="Helical" evidence="14">
    <location>
        <begin position="43"/>
        <end position="65"/>
    </location>
</feature>
<evidence type="ECO:0000256" key="6">
    <source>
        <dbReference type="ARBA" id="ARBA00022679"/>
    </source>
</evidence>
<dbReference type="GO" id="GO:0042121">
    <property type="term" value="P:alginic acid biosynthetic process"/>
    <property type="evidence" value="ECO:0007669"/>
    <property type="project" value="UniProtKB-KW"/>
</dbReference>
<comment type="subcellular location">
    <subcellularLocation>
        <location evidence="1">Cell membrane</location>
        <topology evidence="1">Multi-pass membrane protein</topology>
    </subcellularLocation>
</comment>
<dbReference type="RefSeq" id="WP_099305992.1">
    <property type="nucleotide sequence ID" value="NZ_PDVP01000003.1"/>
</dbReference>
<feature type="transmembrane region" description="Helical" evidence="14">
    <location>
        <begin position="77"/>
        <end position="96"/>
    </location>
</feature>
<accession>A0A2G1QQU4</accession>
<dbReference type="EMBL" id="PDVP01000003">
    <property type="protein sequence ID" value="PHP67824.1"/>
    <property type="molecule type" value="Genomic_DNA"/>
</dbReference>
<feature type="transmembrane region" description="Helical" evidence="14">
    <location>
        <begin position="116"/>
        <end position="139"/>
    </location>
</feature>
<keyword evidence="9 14" id="KW-1133">Transmembrane helix</keyword>
<dbReference type="PANTHER" id="PTHR13285">
    <property type="entry name" value="ACYLTRANSFERASE"/>
    <property type="match status" value="1"/>
</dbReference>